<dbReference type="AlphaFoldDB" id="A0A3X8N880"/>
<organism evidence="1 2">
    <name type="scientific">Campylobacter jejuni</name>
    <dbReference type="NCBI Taxonomy" id="197"/>
    <lineage>
        <taxon>Bacteria</taxon>
        <taxon>Pseudomonadati</taxon>
        <taxon>Campylobacterota</taxon>
        <taxon>Epsilonproteobacteria</taxon>
        <taxon>Campylobacterales</taxon>
        <taxon>Campylobacteraceae</taxon>
        <taxon>Campylobacter</taxon>
    </lineage>
</organism>
<dbReference type="Proteomes" id="UP000358933">
    <property type="component" value="Unassembled WGS sequence"/>
</dbReference>
<dbReference type="Gene3D" id="2.60.120.10">
    <property type="entry name" value="Jelly Rolls"/>
    <property type="match status" value="1"/>
</dbReference>
<dbReference type="RefSeq" id="WP_002826454.1">
    <property type="nucleotide sequence ID" value="NZ_AP028331.1"/>
</dbReference>
<sequence>MKNYKLDEMIRGWFVGNFDPSVFKTNDVEVGVKEYKKGDTEEKHHHKIATEITVIISGKVRMNDKIYSKGDIVMINPGEVTDFEALEDAINVVVKLPGANNDKYLGECQ</sequence>
<evidence type="ECO:0000313" key="1">
    <source>
        <dbReference type="EMBL" id="EAK8194325.1"/>
    </source>
</evidence>
<proteinExistence type="predicted"/>
<accession>A0A3X8N880</accession>
<dbReference type="EMBL" id="AACJKW010000017">
    <property type="protein sequence ID" value="EAK8194325.1"/>
    <property type="molecule type" value="Genomic_DNA"/>
</dbReference>
<dbReference type="SUPFAM" id="SSF51182">
    <property type="entry name" value="RmlC-like cupins"/>
    <property type="match status" value="1"/>
</dbReference>
<dbReference type="InterPro" id="IPR014710">
    <property type="entry name" value="RmlC-like_jellyroll"/>
</dbReference>
<evidence type="ECO:0008006" key="3">
    <source>
        <dbReference type="Google" id="ProtNLM"/>
    </source>
</evidence>
<comment type="caution">
    <text evidence="1">The sequence shown here is derived from an EMBL/GenBank/DDBJ whole genome shotgun (WGS) entry which is preliminary data.</text>
</comment>
<dbReference type="InterPro" id="IPR011051">
    <property type="entry name" value="RmlC_Cupin_sf"/>
</dbReference>
<name>A0A3X8N880_CAMJU</name>
<protein>
    <recommendedName>
        <fullName evidence="3">Cupin domain-containing protein</fullName>
    </recommendedName>
</protein>
<reference evidence="1 2" key="1">
    <citation type="submission" date="2019-04" db="EMBL/GenBank/DDBJ databases">
        <authorList>
            <person name="Ashton P.M."/>
            <person name="Dallman T."/>
            <person name="Nair S."/>
            <person name="De Pinna E."/>
            <person name="Peters T."/>
            <person name="Grant K."/>
        </authorList>
    </citation>
    <scope>NUCLEOTIDE SEQUENCE [LARGE SCALE GENOMIC DNA]</scope>
    <source>
        <strain evidence="1 2">OXC2299</strain>
    </source>
</reference>
<evidence type="ECO:0000313" key="2">
    <source>
        <dbReference type="Proteomes" id="UP000358933"/>
    </source>
</evidence>
<gene>
    <name evidence="1" type="ORF">E7N58_09310</name>
</gene>